<dbReference type="InterPro" id="IPR049704">
    <property type="entry name" value="Aminotrans_3_PPA_site"/>
</dbReference>
<dbReference type="Proteomes" id="UP000199494">
    <property type="component" value="Unassembled WGS sequence"/>
</dbReference>
<dbReference type="KEGG" id="pmad:BAY61_14710"/>
<evidence type="ECO:0000256" key="3">
    <source>
        <dbReference type="ARBA" id="ARBA00022679"/>
    </source>
</evidence>
<comment type="cofactor">
    <cofactor evidence="1">
        <name>pyridoxal 5'-phosphate</name>
        <dbReference type="ChEBI" id="CHEBI:597326"/>
    </cofactor>
</comment>
<dbReference type="GO" id="GO:0030170">
    <property type="term" value="F:pyridoxal phosphate binding"/>
    <property type="evidence" value="ECO:0007669"/>
    <property type="project" value="InterPro"/>
</dbReference>
<evidence type="ECO:0000256" key="1">
    <source>
        <dbReference type="ARBA" id="ARBA00001933"/>
    </source>
</evidence>
<evidence type="ECO:0000256" key="4">
    <source>
        <dbReference type="ARBA" id="ARBA00022898"/>
    </source>
</evidence>
<gene>
    <name evidence="6" type="ORF">SAMN05421630_1011323</name>
</gene>
<evidence type="ECO:0000313" key="6">
    <source>
        <dbReference type="EMBL" id="SDC32849.1"/>
    </source>
</evidence>
<keyword evidence="4 5" id="KW-0663">Pyridoxal phosphate</keyword>
<dbReference type="AlphaFoldDB" id="A0A222VQ37"/>
<dbReference type="InterPro" id="IPR015421">
    <property type="entry name" value="PyrdxlP-dep_Trfase_major"/>
</dbReference>
<comment type="similarity">
    <text evidence="5">Belongs to the class-III pyridoxal-phosphate-dependent aminotransferase family.</text>
</comment>
<dbReference type="PANTHER" id="PTHR11986">
    <property type="entry name" value="AMINOTRANSFERASE CLASS III"/>
    <property type="match status" value="1"/>
</dbReference>
<evidence type="ECO:0000313" key="7">
    <source>
        <dbReference type="Proteomes" id="UP000199494"/>
    </source>
</evidence>
<dbReference type="Gene3D" id="3.90.1150.10">
    <property type="entry name" value="Aspartate Aminotransferase, domain 1"/>
    <property type="match status" value="1"/>
</dbReference>
<dbReference type="SUPFAM" id="SSF53383">
    <property type="entry name" value="PLP-dependent transferases"/>
    <property type="match status" value="1"/>
</dbReference>
<dbReference type="GO" id="GO:0008483">
    <property type="term" value="F:transaminase activity"/>
    <property type="evidence" value="ECO:0007669"/>
    <property type="project" value="UniProtKB-KW"/>
</dbReference>
<dbReference type="InterPro" id="IPR005814">
    <property type="entry name" value="Aminotrans_3"/>
</dbReference>
<dbReference type="PANTHER" id="PTHR11986:SF79">
    <property type="entry name" value="ACETYLORNITHINE AMINOTRANSFERASE, MITOCHONDRIAL"/>
    <property type="match status" value="1"/>
</dbReference>
<dbReference type="Gene3D" id="3.40.640.10">
    <property type="entry name" value="Type I PLP-dependent aspartate aminotransferase-like (Major domain)"/>
    <property type="match status" value="1"/>
</dbReference>
<keyword evidence="3 6" id="KW-0808">Transferase</keyword>
<keyword evidence="2 6" id="KW-0032">Aminotransferase</keyword>
<dbReference type="Pfam" id="PF00202">
    <property type="entry name" value="Aminotran_3"/>
    <property type="match status" value="1"/>
</dbReference>
<evidence type="ECO:0000256" key="5">
    <source>
        <dbReference type="RuleBase" id="RU003560"/>
    </source>
</evidence>
<proteinExistence type="inferred from homology"/>
<dbReference type="FunFam" id="3.40.640.10:FF:000004">
    <property type="entry name" value="Acetylornithine aminotransferase"/>
    <property type="match status" value="1"/>
</dbReference>
<keyword evidence="7" id="KW-1185">Reference proteome</keyword>
<protein>
    <submittedName>
        <fullName evidence="6">Acetylornithine/succinyldiaminopimelate/putrescine aminotransferase</fullName>
    </submittedName>
</protein>
<dbReference type="InterPro" id="IPR015424">
    <property type="entry name" value="PyrdxlP-dep_Trfase"/>
</dbReference>
<dbReference type="GO" id="GO:0042802">
    <property type="term" value="F:identical protein binding"/>
    <property type="evidence" value="ECO:0007669"/>
    <property type="project" value="TreeGrafter"/>
</dbReference>
<dbReference type="CDD" id="cd00610">
    <property type="entry name" value="OAT_like"/>
    <property type="match status" value="1"/>
</dbReference>
<dbReference type="PROSITE" id="PS00600">
    <property type="entry name" value="AA_TRANSFER_CLASS_3"/>
    <property type="match status" value="1"/>
</dbReference>
<name>A0A222VQ37_9PSEU</name>
<dbReference type="EMBL" id="FMZE01000001">
    <property type="protein sequence ID" value="SDC32849.1"/>
    <property type="molecule type" value="Genomic_DNA"/>
</dbReference>
<dbReference type="STRING" id="530584.SAMN05421630_1011323"/>
<sequence length="397" mass="41368">MQLACTGSEAVENALRLAQHAQGRRRRGVAYATNSFHGKTRGALSVTDSPLCRATVRLPQGGVRVPFGDVAALAGLLRRDRSIGTVILEPVQGGAGIVVPPPGYLAAVRQLCDKHDVLWIADEVQSGCGRTGRFFAFEHEDVVPDIVTLAKSLGGGKAAIAATICTRAVARRAHRGSAALHHTPGTFAGTGEACATAITALNVLYDEGLLDNARIIGAYLTGELEALARRHPGLIAEVRGKGLMIGLEFTGAARAGLRALGPVASAMDRALPGGLAVAVGSLLKSEHSVLVGFTDYNRNVLRLQPPLGIEHKHVDQLVAALDDLLSRGALRLGADFLRTGRAPRAPGGACDAPGTPGAHRPRTPERTGSEQRAPGAPFSGERVRRRAAHPGARAAAP</sequence>
<dbReference type="InterPro" id="IPR015422">
    <property type="entry name" value="PyrdxlP-dep_Trfase_small"/>
</dbReference>
<reference evidence="6 7" key="1">
    <citation type="submission" date="2016-10" db="EMBL/GenBank/DDBJ databases">
        <authorList>
            <person name="de Groot N.N."/>
        </authorList>
    </citation>
    <scope>NUCLEOTIDE SEQUENCE [LARGE SCALE GENOMIC DNA]</scope>
    <source>
        <strain evidence="6 7">CGMCC 4.5506</strain>
    </source>
</reference>
<dbReference type="InterPro" id="IPR050103">
    <property type="entry name" value="Class-III_PLP-dep_AT"/>
</dbReference>
<accession>A0A222VQ37</accession>
<evidence type="ECO:0000256" key="2">
    <source>
        <dbReference type="ARBA" id="ARBA00022576"/>
    </source>
</evidence>
<organism evidence="6 7">
    <name type="scientific">Prauserella marina</name>
    <dbReference type="NCBI Taxonomy" id="530584"/>
    <lineage>
        <taxon>Bacteria</taxon>
        <taxon>Bacillati</taxon>
        <taxon>Actinomycetota</taxon>
        <taxon>Actinomycetes</taxon>
        <taxon>Pseudonocardiales</taxon>
        <taxon>Pseudonocardiaceae</taxon>
        <taxon>Prauserella</taxon>
    </lineage>
</organism>